<dbReference type="GO" id="GO:0006412">
    <property type="term" value="P:translation"/>
    <property type="evidence" value="ECO:0007669"/>
    <property type="project" value="UniProtKB-UniRule"/>
</dbReference>
<dbReference type="RefSeq" id="WP_012997445.1">
    <property type="nucleotide sequence ID" value="NC_013926.1"/>
</dbReference>
<dbReference type="Gene3D" id="4.10.990.10">
    <property type="match status" value="1"/>
</dbReference>
<dbReference type="KEGG" id="abi:Aboo_1499"/>
<dbReference type="AlphaFoldDB" id="D3TB26"/>
<dbReference type="PROSITE" id="PS00475">
    <property type="entry name" value="RIBOSOMAL_L15"/>
    <property type="match status" value="1"/>
</dbReference>
<feature type="region of interest" description="Disordered" evidence="7">
    <location>
        <begin position="1"/>
        <end position="31"/>
    </location>
</feature>
<gene>
    <name evidence="5" type="primary">rpl15</name>
    <name evidence="9" type="ordered locus">Aboo_1499</name>
</gene>
<organism evidence="9 10">
    <name type="scientific">Aciduliprofundum boonei (strain DSM 19572 / T469)</name>
    <dbReference type="NCBI Taxonomy" id="439481"/>
    <lineage>
        <taxon>Archaea</taxon>
        <taxon>Methanobacteriati</taxon>
        <taxon>Thermoplasmatota</taxon>
        <taxon>DHVE2 group</taxon>
        <taxon>Candidatus Aciduliprofundum</taxon>
    </lineage>
</organism>
<feature type="compositionally biased region" description="Basic residues" evidence="7">
    <location>
        <begin position="1"/>
        <end position="10"/>
    </location>
</feature>
<dbReference type="OrthoDB" id="9418at2157"/>
<dbReference type="HAMAP" id="MF_01341">
    <property type="entry name" value="Ribosomal_uL15"/>
    <property type="match status" value="1"/>
</dbReference>
<reference evidence="9" key="1">
    <citation type="submission" date="2010-02" db="EMBL/GenBank/DDBJ databases">
        <title>Complete sequence of Aciduliprofundum boonei T469.</title>
        <authorList>
            <consortium name="US DOE Joint Genome Institute"/>
            <person name="Lucas S."/>
            <person name="Copeland A."/>
            <person name="Lapidus A."/>
            <person name="Cheng J.-F."/>
            <person name="Bruce D."/>
            <person name="Goodwin L."/>
            <person name="Pitluck S."/>
            <person name="Saunders E."/>
            <person name="Detter J.C."/>
            <person name="Han C."/>
            <person name="Tapia R."/>
            <person name="Land M."/>
            <person name="Hauser L."/>
            <person name="Kyrpides N."/>
            <person name="Mikhailova N."/>
            <person name="Flores G."/>
            <person name="Reysenbach A.-L."/>
            <person name="Woyke T."/>
        </authorList>
    </citation>
    <scope>NUCLEOTIDE SEQUENCE</scope>
    <source>
        <strain evidence="9">T469</strain>
    </source>
</reference>
<evidence type="ECO:0000256" key="2">
    <source>
        <dbReference type="ARBA" id="ARBA00022980"/>
    </source>
</evidence>
<evidence type="ECO:0000313" key="9">
    <source>
        <dbReference type="EMBL" id="ADD09305.1"/>
    </source>
</evidence>
<evidence type="ECO:0000313" key="10">
    <source>
        <dbReference type="Proteomes" id="UP000001400"/>
    </source>
</evidence>
<protein>
    <recommendedName>
        <fullName evidence="4 5">Large ribosomal subunit protein uL15</fullName>
    </recommendedName>
</protein>
<feature type="compositionally biased region" description="Basic residues" evidence="7">
    <location>
        <begin position="19"/>
        <end position="30"/>
    </location>
</feature>
<evidence type="ECO:0000256" key="6">
    <source>
        <dbReference type="RuleBase" id="RU003888"/>
    </source>
</evidence>
<feature type="domain" description="Large ribosomal subunit protein uL15/eL18" evidence="8">
    <location>
        <begin position="68"/>
        <end position="139"/>
    </location>
</feature>
<comment type="function">
    <text evidence="5">Binds to the 23S rRNA.</text>
</comment>
<keyword evidence="5" id="KW-0699">rRNA-binding</keyword>
<dbReference type="HOGENOM" id="CLU_109163_0_0_2"/>
<dbReference type="InterPro" id="IPR036227">
    <property type="entry name" value="Ribosomal_uL15/eL18_sf"/>
</dbReference>
<comment type="similarity">
    <text evidence="1 5 6">Belongs to the universal ribosomal protein uL15 family.</text>
</comment>
<dbReference type="InterPro" id="IPR027386">
    <property type="entry name" value="Rbsml_uL15_N"/>
</dbReference>
<evidence type="ECO:0000256" key="5">
    <source>
        <dbReference type="HAMAP-Rule" id="MF_01341"/>
    </source>
</evidence>
<keyword evidence="3 5" id="KW-0687">Ribonucleoprotein</keyword>
<name>D3TB26_ACIB4</name>
<dbReference type="Pfam" id="PF00828">
    <property type="entry name" value="Ribosomal_L27A"/>
    <property type="match status" value="1"/>
</dbReference>
<keyword evidence="5" id="KW-0694">RNA-binding</keyword>
<dbReference type="GO" id="GO:0019843">
    <property type="term" value="F:rRNA binding"/>
    <property type="evidence" value="ECO:0007669"/>
    <property type="project" value="UniProtKB-UniRule"/>
</dbReference>
<evidence type="ECO:0000256" key="3">
    <source>
        <dbReference type="ARBA" id="ARBA00023274"/>
    </source>
</evidence>
<dbReference type="InterPro" id="IPR001196">
    <property type="entry name" value="Ribosomal_uL15_CS"/>
</dbReference>
<evidence type="ECO:0000259" key="8">
    <source>
        <dbReference type="Pfam" id="PF00828"/>
    </source>
</evidence>
<comment type="subunit">
    <text evidence="5">Part of the 50S ribosomal subunit.</text>
</comment>
<dbReference type="GeneID" id="8828468"/>
<keyword evidence="2 5" id="KW-0689">Ribosomal protein</keyword>
<dbReference type="GO" id="GO:0022625">
    <property type="term" value="C:cytosolic large ribosomal subunit"/>
    <property type="evidence" value="ECO:0007669"/>
    <property type="project" value="TreeGrafter"/>
</dbReference>
<dbReference type="InterPro" id="IPR021131">
    <property type="entry name" value="Ribosomal_uL15/eL18"/>
</dbReference>
<dbReference type="GO" id="GO:0003735">
    <property type="term" value="F:structural constituent of ribosome"/>
    <property type="evidence" value="ECO:0007669"/>
    <property type="project" value="InterPro"/>
</dbReference>
<sequence length="141" mass="15563">MARKKSRKMRGSNTYGHGIKGRRGAGRKGGRGYAGLGKHHWSFALKHPEYLWGAHGFTSHHPKEEINTINIGVLNENIDALVENGFAKLDGDIYEVDLSKMGINKLLGKGKVTKKMRVKVKYASSNAVEKIEDVGGEVVYV</sequence>
<dbReference type="EMBL" id="CP001941">
    <property type="protein sequence ID" value="ADD09305.1"/>
    <property type="molecule type" value="Genomic_DNA"/>
</dbReference>
<dbReference type="InterPro" id="IPR030878">
    <property type="entry name" value="Ribosomal_uL15"/>
</dbReference>
<accession>D3TB26</accession>
<dbReference type="Gene3D" id="3.100.10.10">
    <property type="match status" value="1"/>
</dbReference>
<proteinExistence type="inferred from homology"/>
<dbReference type="PANTHER" id="PTHR11721:SF3">
    <property type="entry name" value="LARGE RIBOSOMAL SUBUNIT PROTEIN UL15"/>
    <property type="match status" value="1"/>
</dbReference>
<keyword evidence="10" id="KW-1185">Reference proteome</keyword>
<dbReference type="PANTHER" id="PTHR11721">
    <property type="entry name" value="60S RIBOSOMAL PROTEIN L27A"/>
    <property type="match status" value="1"/>
</dbReference>
<dbReference type="Proteomes" id="UP000001400">
    <property type="component" value="Chromosome"/>
</dbReference>
<evidence type="ECO:0000256" key="7">
    <source>
        <dbReference type="SAM" id="MobiDB-lite"/>
    </source>
</evidence>
<evidence type="ECO:0000256" key="1">
    <source>
        <dbReference type="ARBA" id="ARBA00007320"/>
    </source>
</evidence>
<dbReference type="SUPFAM" id="SSF52080">
    <property type="entry name" value="Ribosomal proteins L15p and L18e"/>
    <property type="match status" value="1"/>
</dbReference>
<evidence type="ECO:0000256" key="4">
    <source>
        <dbReference type="ARBA" id="ARBA00035200"/>
    </source>
</evidence>